<evidence type="ECO:0000313" key="1">
    <source>
        <dbReference type="EMBL" id="RNI27931.1"/>
    </source>
</evidence>
<proteinExistence type="predicted"/>
<name>A0A3M9MR01_9BACT</name>
<evidence type="ECO:0000313" key="2">
    <source>
        <dbReference type="Proteomes" id="UP000271010"/>
    </source>
</evidence>
<dbReference type="AlphaFoldDB" id="A0A3M9MR01"/>
<comment type="caution">
    <text evidence="1">The sequence shown here is derived from an EMBL/GenBank/DDBJ whole genome shotgun (WGS) entry which is preliminary data.</text>
</comment>
<keyword evidence="2" id="KW-1185">Reference proteome</keyword>
<dbReference type="OrthoDB" id="885851at2"/>
<organism evidence="1 2">
    <name type="scientific">Rufibacter immobilis</name>
    <dbReference type="NCBI Taxonomy" id="1348778"/>
    <lineage>
        <taxon>Bacteria</taxon>
        <taxon>Pseudomonadati</taxon>
        <taxon>Bacteroidota</taxon>
        <taxon>Cytophagia</taxon>
        <taxon>Cytophagales</taxon>
        <taxon>Hymenobacteraceae</taxon>
        <taxon>Rufibacter</taxon>
    </lineage>
</organism>
<dbReference type="RefSeq" id="WP_123134398.1">
    <property type="nucleotide sequence ID" value="NZ_RJJE01000017.1"/>
</dbReference>
<reference evidence="1 2" key="1">
    <citation type="submission" date="2018-11" db="EMBL/GenBank/DDBJ databases">
        <title>Rufibacter latericius sp. nov., isolated from water in Baiyang Lake.</title>
        <authorList>
            <person name="Yang Y."/>
        </authorList>
    </citation>
    <scope>NUCLEOTIDE SEQUENCE [LARGE SCALE GENOMIC DNA]</scope>
    <source>
        <strain evidence="1 2">MCC P1</strain>
    </source>
</reference>
<dbReference type="EMBL" id="RJJE01000017">
    <property type="protein sequence ID" value="RNI27931.1"/>
    <property type="molecule type" value="Genomic_DNA"/>
</dbReference>
<sequence length="117" mass="12440">MTTLPFEISAQLVLTVLEDKVLVVAEENYVIVNFTDHAALERVMRNLLPPSAGKGGGGGIAGSLDKAKEVNQKLLEAGLVVDVRVNNKTYVELGTGASPRITANAVFGKVGSWFKKS</sequence>
<accession>A0A3M9MR01</accession>
<gene>
    <name evidence="1" type="ORF">EFA69_17745</name>
</gene>
<protein>
    <submittedName>
        <fullName evidence="1">Uncharacterized protein</fullName>
    </submittedName>
</protein>
<dbReference type="Proteomes" id="UP000271010">
    <property type="component" value="Unassembled WGS sequence"/>
</dbReference>